<dbReference type="SUPFAM" id="SSF81321">
    <property type="entry name" value="Family A G protein-coupled receptor-like"/>
    <property type="match status" value="1"/>
</dbReference>
<dbReference type="GO" id="GO:0005886">
    <property type="term" value="C:plasma membrane"/>
    <property type="evidence" value="ECO:0007669"/>
    <property type="project" value="TreeGrafter"/>
</dbReference>
<evidence type="ECO:0000256" key="4">
    <source>
        <dbReference type="ARBA" id="ARBA00023040"/>
    </source>
</evidence>
<comment type="subcellular location">
    <subcellularLocation>
        <location evidence="1">Membrane</location>
        <topology evidence="1">Multi-pass membrane protein</topology>
    </subcellularLocation>
</comment>
<dbReference type="GO" id="GO:0043005">
    <property type="term" value="C:neuron projection"/>
    <property type="evidence" value="ECO:0007669"/>
    <property type="project" value="TreeGrafter"/>
</dbReference>
<dbReference type="OrthoDB" id="9046662at2759"/>
<dbReference type="InterPro" id="IPR000276">
    <property type="entry name" value="GPCR_Rhodpsn"/>
</dbReference>
<evidence type="ECO:0000256" key="8">
    <source>
        <dbReference type="SAM" id="Phobius"/>
    </source>
</evidence>
<dbReference type="Gene3D" id="1.20.1070.10">
    <property type="entry name" value="Rhodopsin 7-helix transmembrane proteins"/>
    <property type="match status" value="1"/>
</dbReference>
<feature type="domain" description="G-protein coupled receptors family 1 profile" evidence="9">
    <location>
        <begin position="65"/>
        <end position="127"/>
    </location>
</feature>
<evidence type="ECO:0000256" key="6">
    <source>
        <dbReference type="ARBA" id="ARBA00023170"/>
    </source>
</evidence>
<evidence type="ECO:0000313" key="10">
    <source>
        <dbReference type="EMBL" id="KAF7634482.1"/>
    </source>
</evidence>
<dbReference type="GO" id="GO:0042923">
    <property type="term" value="F:neuropeptide binding"/>
    <property type="evidence" value="ECO:0007669"/>
    <property type="project" value="TreeGrafter"/>
</dbReference>
<accession>A0A8S9ZMP5</accession>
<name>A0A8S9ZMP5_9BILA</name>
<keyword evidence="5 8" id="KW-0472">Membrane</keyword>
<evidence type="ECO:0000256" key="7">
    <source>
        <dbReference type="ARBA" id="ARBA00023224"/>
    </source>
</evidence>
<dbReference type="PANTHER" id="PTHR24235:SF18">
    <property type="entry name" value="G-PROTEIN COUPLED RECEPTORS FAMILY 1 PROFILE DOMAIN-CONTAINING PROTEIN"/>
    <property type="match status" value="1"/>
</dbReference>
<protein>
    <submittedName>
        <fullName evidence="10">FLP 18 GPCR receptor</fullName>
    </submittedName>
</protein>
<reference evidence="10" key="1">
    <citation type="journal article" date="2020" name="Ecol. Evol.">
        <title>Genome structure and content of the rice root-knot nematode (Meloidogyne graminicola).</title>
        <authorList>
            <person name="Phan N.T."/>
            <person name="Danchin E.G.J."/>
            <person name="Klopp C."/>
            <person name="Perfus-Barbeoch L."/>
            <person name="Kozlowski D.K."/>
            <person name="Koutsovoulos G.D."/>
            <person name="Lopez-Roques C."/>
            <person name="Bouchez O."/>
            <person name="Zahm M."/>
            <person name="Besnard G."/>
            <person name="Bellafiore S."/>
        </authorList>
    </citation>
    <scope>NUCLEOTIDE SEQUENCE</scope>
    <source>
        <strain evidence="10">VN-18</strain>
    </source>
</reference>
<comment type="caution">
    <text evidence="10">The sequence shown here is derived from an EMBL/GenBank/DDBJ whole genome shotgun (WGS) entry which is preliminary data.</text>
</comment>
<dbReference type="InterPro" id="IPR017452">
    <property type="entry name" value="GPCR_Rhodpsn_7TM"/>
</dbReference>
<feature type="transmembrane region" description="Helical" evidence="8">
    <location>
        <begin position="115"/>
        <end position="134"/>
    </location>
</feature>
<keyword evidence="6 10" id="KW-0675">Receptor</keyword>
<proteinExistence type="predicted"/>
<evidence type="ECO:0000256" key="1">
    <source>
        <dbReference type="ARBA" id="ARBA00004141"/>
    </source>
</evidence>
<evidence type="ECO:0000256" key="2">
    <source>
        <dbReference type="ARBA" id="ARBA00022692"/>
    </source>
</evidence>
<keyword evidence="3 8" id="KW-1133">Transmembrane helix</keyword>
<dbReference type="EMBL" id="JABEBT010000056">
    <property type="protein sequence ID" value="KAF7634482.1"/>
    <property type="molecule type" value="Genomic_DNA"/>
</dbReference>
<dbReference type="PROSITE" id="PS50262">
    <property type="entry name" value="G_PROTEIN_RECEP_F1_2"/>
    <property type="match status" value="1"/>
</dbReference>
<feature type="transmembrane region" description="Helical" evidence="8">
    <location>
        <begin position="85"/>
        <end position="109"/>
    </location>
</feature>
<keyword evidence="2 8" id="KW-0812">Transmembrane</keyword>
<dbReference type="PANTHER" id="PTHR24235">
    <property type="entry name" value="NEUROPEPTIDE Y RECEPTOR"/>
    <property type="match status" value="1"/>
</dbReference>
<dbReference type="PRINTS" id="PR00237">
    <property type="entry name" value="GPCRRHODOPSN"/>
</dbReference>
<dbReference type="GO" id="GO:0008188">
    <property type="term" value="F:neuropeptide receptor activity"/>
    <property type="evidence" value="ECO:0007669"/>
    <property type="project" value="TreeGrafter"/>
</dbReference>
<sequence length="253" mass="28947">MEASTMDLHLTSDFLFNASSTTAQVVCEDMNVYLWNSRRDLTTRPLIMGVFASLYSTIIILSLVGNACVLVAISRIRSLQTVPNMFIFSLSCSDMLVCCISATITPIAAFRKDWIFGQFLCSFAPFLASVNLRVKKRHEWKLPISSQQNAATKRRQRTNRICLIGPRSNESSVSVSIEGKKEKTKHMMHNDDVGNNYHQQRLEKELMNDVYNESCYTEEEQTLIANLRIHFEDMNVIDNDNDTLDERDTDDRI</sequence>
<dbReference type="Proteomes" id="UP000605970">
    <property type="component" value="Unassembled WGS sequence"/>
</dbReference>
<feature type="transmembrane region" description="Helical" evidence="8">
    <location>
        <begin position="46"/>
        <end position="73"/>
    </location>
</feature>
<evidence type="ECO:0000259" key="9">
    <source>
        <dbReference type="PROSITE" id="PS50262"/>
    </source>
</evidence>
<keyword evidence="11" id="KW-1185">Reference proteome</keyword>
<organism evidence="10 11">
    <name type="scientific">Meloidogyne graminicola</name>
    <dbReference type="NCBI Taxonomy" id="189291"/>
    <lineage>
        <taxon>Eukaryota</taxon>
        <taxon>Metazoa</taxon>
        <taxon>Ecdysozoa</taxon>
        <taxon>Nematoda</taxon>
        <taxon>Chromadorea</taxon>
        <taxon>Rhabditida</taxon>
        <taxon>Tylenchina</taxon>
        <taxon>Tylenchomorpha</taxon>
        <taxon>Tylenchoidea</taxon>
        <taxon>Meloidogynidae</taxon>
        <taxon>Meloidogyninae</taxon>
        <taxon>Meloidogyne</taxon>
    </lineage>
</organism>
<keyword evidence="7" id="KW-0807">Transducer</keyword>
<evidence type="ECO:0000256" key="3">
    <source>
        <dbReference type="ARBA" id="ARBA00022989"/>
    </source>
</evidence>
<dbReference type="Pfam" id="PF00001">
    <property type="entry name" value="7tm_1"/>
    <property type="match status" value="1"/>
</dbReference>
<dbReference type="AlphaFoldDB" id="A0A8S9ZMP5"/>
<evidence type="ECO:0000313" key="11">
    <source>
        <dbReference type="Proteomes" id="UP000605970"/>
    </source>
</evidence>
<gene>
    <name evidence="10" type="ORF">Mgra_00006053</name>
</gene>
<evidence type="ECO:0000256" key="5">
    <source>
        <dbReference type="ARBA" id="ARBA00023136"/>
    </source>
</evidence>
<keyword evidence="4" id="KW-0297">G-protein coupled receptor</keyword>